<proteinExistence type="predicted"/>
<dbReference type="Gene3D" id="4.10.280.10">
    <property type="entry name" value="Helix-loop-helix DNA-binding domain"/>
    <property type="match status" value="1"/>
</dbReference>
<keyword evidence="3" id="KW-0805">Transcription regulation</keyword>
<accession>A0A9P1DWX6</accession>
<keyword evidence="5" id="KW-0804">Transcription</keyword>
<dbReference type="EMBL" id="CAMAPE010000002">
    <property type="protein sequence ID" value="CAH9054602.1"/>
    <property type="molecule type" value="Genomic_DNA"/>
</dbReference>
<dbReference type="InterPro" id="IPR045843">
    <property type="entry name" value="IND-like"/>
</dbReference>
<evidence type="ECO:0000256" key="4">
    <source>
        <dbReference type="ARBA" id="ARBA00023125"/>
    </source>
</evidence>
<keyword evidence="9" id="KW-1185">Reference proteome</keyword>
<dbReference type="FunFam" id="4.10.280.10:FF:000032">
    <property type="entry name" value="Transcription factor bHLH123 family"/>
    <property type="match status" value="1"/>
</dbReference>
<dbReference type="GO" id="GO:0046983">
    <property type="term" value="F:protein dimerization activity"/>
    <property type="evidence" value="ECO:0007669"/>
    <property type="project" value="InterPro"/>
</dbReference>
<evidence type="ECO:0000256" key="5">
    <source>
        <dbReference type="ARBA" id="ARBA00023163"/>
    </source>
</evidence>
<keyword evidence="6" id="KW-0539">Nucleus</keyword>
<reference evidence="8" key="1">
    <citation type="submission" date="2022-07" db="EMBL/GenBank/DDBJ databases">
        <authorList>
            <person name="Macas J."/>
            <person name="Novak P."/>
            <person name="Neumann P."/>
        </authorList>
    </citation>
    <scope>NUCLEOTIDE SEQUENCE</scope>
</reference>
<dbReference type="GO" id="GO:0000978">
    <property type="term" value="F:RNA polymerase II cis-regulatory region sequence-specific DNA binding"/>
    <property type="evidence" value="ECO:0007669"/>
    <property type="project" value="TreeGrafter"/>
</dbReference>
<evidence type="ECO:0000313" key="8">
    <source>
        <dbReference type="EMBL" id="CAH9054602.1"/>
    </source>
</evidence>
<evidence type="ECO:0000259" key="7">
    <source>
        <dbReference type="PROSITE" id="PS50888"/>
    </source>
</evidence>
<comment type="subcellular location">
    <subcellularLocation>
        <location evidence="1">Nucleus</location>
    </subcellularLocation>
</comment>
<comment type="subunit">
    <text evidence="2">Homodimer.</text>
</comment>
<dbReference type="AlphaFoldDB" id="A0A9P1DWX6"/>
<gene>
    <name evidence="8" type="ORF">CEURO_LOCUS677</name>
</gene>
<keyword evidence="4" id="KW-0238">DNA-binding</keyword>
<dbReference type="PANTHER" id="PTHR16223:SF56">
    <property type="entry name" value="TRANSCRIPTION FACTOR BHLH110"/>
    <property type="match status" value="1"/>
</dbReference>
<dbReference type="GO" id="GO:0005634">
    <property type="term" value="C:nucleus"/>
    <property type="evidence" value="ECO:0007669"/>
    <property type="project" value="UniProtKB-SubCell"/>
</dbReference>
<comment type="caution">
    <text evidence="8">The sequence shown here is derived from an EMBL/GenBank/DDBJ whole genome shotgun (WGS) entry which is preliminary data.</text>
</comment>
<sequence>MDYAYLHNHHHQNHHQFLHQDHQLPVILSPPPSLANNINCSIQNSLSSSCYGDSTTTWTPNSNTINSGGSCLSSLLLYPNNTLSSSVNHPQQQQEEVNMTTQELTFNHWPEEAAFSGGAMKQELSPAADQQFFCSTNGKRGGSTGSRFISQIYPTINVPSLNHNNNQELEEAAAVNSLGNSRSLGMNNLQALDLFNSEHHQQFGFQSFPGIDHYHHNLQQATHQRTLFGNNFHNISAALSCNNNATAEAKRQGNGVEPKPPQAPLIKKSRLDPRVSCPPFKVRKEKLGDRIAALQQLVAPFGKTDTASVLMEAIGYIKFLQNQVETLSVPYMKSSRNKGRGTTMQGQWGQHEDNIETEETRRRGDLRSQGLCLVPLSCMSYVDDSCGSGGGFWPPQNFGGS</sequence>
<evidence type="ECO:0000313" key="9">
    <source>
        <dbReference type="Proteomes" id="UP001152484"/>
    </source>
</evidence>
<dbReference type="Proteomes" id="UP001152484">
    <property type="component" value="Unassembled WGS sequence"/>
</dbReference>
<name>A0A9P1DWX6_CUSEU</name>
<dbReference type="GO" id="GO:0000981">
    <property type="term" value="F:DNA-binding transcription factor activity, RNA polymerase II-specific"/>
    <property type="evidence" value="ECO:0007669"/>
    <property type="project" value="TreeGrafter"/>
</dbReference>
<dbReference type="InterPro" id="IPR045239">
    <property type="entry name" value="bHLH95_bHLH"/>
</dbReference>
<organism evidence="8 9">
    <name type="scientific">Cuscuta europaea</name>
    <name type="common">European dodder</name>
    <dbReference type="NCBI Taxonomy" id="41803"/>
    <lineage>
        <taxon>Eukaryota</taxon>
        <taxon>Viridiplantae</taxon>
        <taxon>Streptophyta</taxon>
        <taxon>Embryophyta</taxon>
        <taxon>Tracheophyta</taxon>
        <taxon>Spermatophyta</taxon>
        <taxon>Magnoliopsida</taxon>
        <taxon>eudicotyledons</taxon>
        <taxon>Gunneridae</taxon>
        <taxon>Pentapetalae</taxon>
        <taxon>asterids</taxon>
        <taxon>lamiids</taxon>
        <taxon>Solanales</taxon>
        <taxon>Convolvulaceae</taxon>
        <taxon>Cuscuteae</taxon>
        <taxon>Cuscuta</taxon>
        <taxon>Cuscuta subgen. Cuscuta</taxon>
    </lineage>
</organism>
<evidence type="ECO:0000256" key="1">
    <source>
        <dbReference type="ARBA" id="ARBA00004123"/>
    </source>
</evidence>
<feature type="domain" description="BHLH" evidence="7">
    <location>
        <begin position="271"/>
        <end position="320"/>
    </location>
</feature>
<dbReference type="PANTHER" id="PTHR16223">
    <property type="entry name" value="TRANSCRIPTION FACTOR BHLH83-RELATED"/>
    <property type="match status" value="1"/>
</dbReference>
<evidence type="ECO:0000256" key="2">
    <source>
        <dbReference type="ARBA" id="ARBA00011738"/>
    </source>
</evidence>
<dbReference type="SUPFAM" id="SSF47459">
    <property type="entry name" value="HLH, helix-loop-helix DNA-binding domain"/>
    <property type="match status" value="1"/>
</dbReference>
<dbReference type="PROSITE" id="PS50888">
    <property type="entry name" value="BHLH"/>
    <property type="match status" value="1"/>
</dbReference>
<evidence type="ECO:0000256" key="3">
    <source>
        <dbReference type="ARBA" id="ARBA00023015"/>
    </source>
</evidence>
<dbReference type="InterPro" id="IPR036638">
    <property type="entry name" value="HLH_DNA-bd_sf"/>
</dbReference>
<dbReference type="InterPro" id="IPR011598">
    <property type="entry name" value="bHLH_dom"/>
</dbReference>
<protein>
    <recommendedName>
        <fullName evidence="7">BHLH domain-containing protein</fullName>
    </recommendedName>
</protein>
<dbReference type="CDD" id="cd11393">
    <property type="entry name" value="bHLH_AtbHLH_like"/>
    <property type="match status" value="1"/>
</dbReference>
<evidence type="ECO:0000256" key="6">
    <source>
        <dbReference type="ARBA" id="ARBA00023242"/>
    </source>
</evidence>
<dbReference type="OrthoDB" id="1839773at2759"/>